<dbReference type="PANTHER" id="PTHR11439">
    <property type="entry name" value="GAG-POL-RELATED RETROTRANSPOSON"/>
    <property type="match status" value="1"/>
</dbReference>
<evidence type="ECO:0008006" key="3">
    <source>
        <dbReference type="Google" id="ProtNLM"/>
    </source>
</evidence>
<comment type="caution">
    <text evidence="1">The sequence shown here is derived from an EMBL/GenBank/DDBJ whole genome shotgun (WGS) entry which is preliminary data.</text>
</comment>
<dbReference type="AlphaFoldDB" id="A0A2I0HIJ4"/>
<proteinExistence type="predicted"/>
<dbReference type="Proteomes" id="UP000233551">
    <property type="component" value="Unassembled WGS sequence"/>
</dbReference>
<accession>A0A2I0HIJ4</accession>
<keyword evidence="2" id="KW-1185">Reference proteome</keyword>
<dbReference type="EMBL" id="PGOL01008657">
    <property type="protein sequence ID" value="PKI31512.1"/>
    <property type="molecule type" value="Genomic_DNA"/>
</dbReference>
<evidence type="ECO:0000313" key="2">
    <source>
        <dbReference type="Proteomes" id="UP000233551"/>
    </source>
</evidence>
<organism evidence="1 2">
    <name type="scientific">Punica granatum</name>
    <name type="common">Pomegranate</name>
    <dbReference type="NCBI Taxonomy" id="22663"/>
    <lineage>
        <taxon>Eukaryota</taxon>
        <taxon>Viridiplantae</taxon>
        <taxon>Streptophyta</taxon>
        <taxon>Embryophyta</taxon>
        <taxon>Tracheophyta</taxon>
        <taxon>Spermatophyta</taxon>
        <taxon>Magnoliopsida</taxon>
        <taxon>eudicotyledons</taxon>
        <taxon>Gunneridae</taxon>
        <taxon>Pentapetalae</taxon>
        <taxon>rosids</taxon>
        <taxon>malvids</taxon>
        <taxon>Myrtales</taxon>
        <taxon>Lythraceae</taxon>
        <taxon>Punica</taxon>
    </lineage>
</organism>
<reference evidence="1 2" key="1">
    <citation type="submission" date="2017-11" db="EMBL/GenBank/DDBJ databases">
        <title>De-novo sequencing of pomegranate (Punica granatum L.) genome.</title>
        <authorList>
            <person name="Akparov Z."/>
            <person name="Amiraslanov A."/>
            <person name="Hajiyeva S."/>
            <person name="Abbasov M."/>
            <person name="Kaur K."/>
            <person name="Hamwieh A."/>
            <person name="Solovyev V."/>
            <person name="Salamov A."/>
            <person name="Braich B."/>
            <person name="Kosarev P."/>
            <person name="Mahmoud A."/>
            <person name="Hajiyev E."/>
            <person name="Babayeva S."/>
            <person name="Izzatullayeva V."/>
            <person name="Mammadov A."/>
            <person name="Mammadov A."/>
            <person name="Sharifova S."/>
            <person name="Ojaghi J."/>
            <person name="Eynullazada K."/>
            <person name="Bayramov B."/>
            <person name="Abdulazimova A."/>
            <person name="Shahmuradov I."/>
        </authorList>
    </citation>
    <scope>NUCLEOTIDE SEQUENCE [LARGE SCALE GENOMIC DNA]</scope>
    <source>
        <strain evidence="2">cv. AG2017</strain>
        <tissue evidence="1">Leaf</tissue>
    </source>
</reference>
<dbReference type="PANTHER" id="PTHR11439:SF524">
    <property type="entry name" value="RNA-DIRECTED DNA POLYMERASE, PROTEIN KINASE RLK-PELLE-DLSV FAMILY"/>
    <property type="match status" value="1"/>
</dbReference>
<gene>
    <name evidence="1" type="ORF">CRG98_048093</name>
</gene>
<dbReference type="STRING" id="22663.A0A2I0HIJ4"/>
<protein>
    <recommendedName>
        <fullName evidence="3">Reverse transcriptase Ty1/copia-type domain-containing protein</fullName>
    </recommendedName>
</protein>
<dbReference type="CDD" id="cd09272">
    <property type="entry name" value="RNase_HI_RT_Ty1"/>
    <property type="match status" value="1"/>
</dbReference>
<name>A0A2I0HIJ4_PUNGR</name>
<evidence type="ECO:0000313" key="1">
    <source>
        <dbReference type="EMBL" id="PKI31512.1"/>
    </source>
</evidence>
<sequence length="218" mass="24409">MGLHNKNSDILSKRFEPFFYKPKAQPNRLESSVPALAQLNIAAEPNSSRVAPAPTISGPQPDAQVQQLTEAEPPETNVIQSINVSANKDHIGAKQWPRSFNALLQNHTWMLVRYNRRPNLISWPSKKQPTVSRSSTEAEYLALAYVVAETLWLHQLISNIGLHSPSPIIAYCDNINATYLAANPVQHDLSKHIVVDYHFVKEKITRGGLLVRYVLTLS</sequence>